<proteinExistence type="predicted"/>
<dbReference type="InterPro" id="IPR002938">
    <property type="entry name" value="FAD-bd"/>
</dbReference>
<keyword evidence="5" id="KW-1185">Reference proteome</keyword>
<dbReference type="Pfam" id="PF01494">
    <property type="entry name" value="FAD_binding_3"/>
    <property type="match status" value="2"/>
</dbReference>
<dbReference type="InterPro" id="IPR050493">
    <property type="entry name" value="FAD-dep_Monooxygenase_BioMet"/>
</dbReference>
<reference evidence="4" key="1">
    <citation type="journal article" date="2014" name="Int. J. Syst. Evol. Microbiol.">
        <title>Complete genome sequence of Corynebacterium casei LMG S-19264T (=DSM 44701T), isolated from a smear-ripened cheese.</title>
        <authorList>
            <consortium name="US DOE Joint Genome Institute (JGI-PGF)"/>
            <person name="Walter F."/>
            <person name="Albersmeier A."/>
            <person name="Kalinowski J."/>
            <person name="Ruckert C."/>
        </authorList>
    </citation>
    <scope>NUCLEOTIDE SEQUENCE</scope>
    <source>
        <strain evidence="4">JCM 5069</strain>
    </source>
</reference>
<evidence type="ECO:0000256" key="2">
    <source>
        <dbReference type="ARBA" id="ARBA00023033"/>
    </source>
</evidence>
<dbReference type="SUPFAM" id="SSF51905">
    <property type="entry name" value="FAD/NAD(P)-binding domain"/>
    <property type="match status" value="1"/>
</dbReference>
<organism evidence="4 5">
    <name type="scientific">Streptomyces sulfonofaciens</name>
    <dbReference type="NCBI Taxonomy" id="68272"/>
    <lineage>
        <taxon>Bacteria</taxon>
        <taxon>Bacillati</taxon>
        <taxon>Actinomycetota</taxon>
        <taxon>Actinomycetes</taxon>
        <taxon>Kitasatosporales</taxon>
        <taxon>Streptomycetaceae</taxon>
        <taxon>Streptomyces</taxon>
    </lineage>
</organism>
<evidence type="ECO:0000313" key="4">
    <source>
        <dbReference type="EMBL" id="GHH82292.1"/>
    </source>
</evidence>
<dbReference type="Proteomes" id="UP000603708">
    <property type="component" value="Unassembled WGS sequence"/>
</dbReference>
<evidence type="ECO:0000259" key="3">
    <source>
        <dbReference type="Pfam" id="PF01494"/>
    </source>
</evidence>
<dbReference type="EMBL" id="BNCD01000012">
    <property type="protein sequence ID" value="GHH82292.1"/>
    <property type="molecule type" value="Genomic_DNA"/>
</dbReference>
<feature type="domain" description="FAD-binding" evidence="3">
    <location>
        <begin position="6"/>
        <end position="175"/>
    </location>
</feature>
<evidence type="ECO:0000313" key="5">
    <source>
        <dbReference type="Proteomes" id="UP000603708"/>
    </source>
</evidence>
<feature type="domain" description="FAD-binding" evidence="3">
    <location>
        <begin position="295"/>
        <end position="359"/>
    </location>
</feature>
<dbReference type="GO" id="GO:0004497">
    <property type="term" value="F:monooxygenase activity"/>
    <property type="evidence" value="ECO:0007669"/>
    <property type="project" value="UniProtKB-KW"/>
</dbReference>
<name>A0A919GCT1_9ACTN</name>
<dbReference type="GO" id="GO:0071949">
    <property type="term" value="F:FAD binding"/>
    <property type="evidence" value="ECO:0007669"/>
    <property type="project" value="InterPro"/>
</dbReference>
<dbReference type="NCBIfam" id="NF005720">
    <property type="entry name" value="PRK07538.1"/>
    <property type="match status" value="1"/>
</dbReference>
<dbReference type="AlphaFoldDB" id="A0A919GCT1"/>
<reference evidence="4" key="2">
    <citation type="submission" date="2020-09" db="EMBL/GenBank/DDBJ databases">
        <authorList>
            <person name="Sun Q."/>
            <person name="Ohkuma M."/>
        </authorList>
    </citation>
    <scope>NUCLEOTIDE SEQUENCE</scope>
    <source>
        <strain evidence="4">JCM 5069</strain>
    </source>
</reference>
<gene>
    <name evidence="4" type="ORF">GCM10018793_41750</name>
</gene>
<dbReference type="PRINTS" id="PR00420">
    <property type="entry name" value="RNGMNOXGNASE"/>
</dbReference>
<dbReference type="RefSeq" id="WP_189934256.1">
    <property type="nucleotide sequence ID" value="NZ_BNCD01000012.1"/>
</dbReference>
<dbReference type="InterPro" id="IPR036188">
    <property type="entry name" value="FAD/NAD-bd_sf"/>
</dbReference>
<sequence>MNAQPRVAIIGAGIGGLTAALELHAAGIPCQVYEGVAELSAIGVGINILPHATRRLSRLGLQDELAAVAVTTRESLYFNRFGQRIYTEPAGLAAGYAWPQFSIHRGDLQSVLARAVRERLGEDALATGHRCTSVEQDDTGVTVHLGHPDGSSSTARADAVVACDGVHSVIRRQLHPDEGRPVYSGYNMWRGVAPWPKILGGAGMIRAGWLATGKLVVYPIRDDIDDQGRQLVNWVVEIETPHHADRDWNRAGRVEDFIDRFADWHFDWLDVPELIRSSDGILEYPMVDQDPLPWWGRGRVTLLGDAAHPMVPRGSNGAGQAILDAGALADALTRHPGPAEAFAAYEAVRRPATTAVVRANRTNPPDAILREVYERTGDRPFDRIEDVIPVEDLDSIIAAYKRTAGYEVAALRDA</sequence>
<dbReference type="SUPFAM" id="SSF54373">
    <property type="entry name" value="FAD-linked reductases, C-terminal domain"/>
    <property type="match status" value="1"/>
</dbReference>
<dbReference type="PANTHER" id="PTHR13789">
    <property type="entry name" value="MONOOXYGENASE"/>
    <property type="match status" value="1"/>
</dbReference>
<dbReference type="PANTHER" id="PTHR13789:SF268">
    <property type="entry name" value="5-METHYLPHENAZINE-1-CARBOXYLATE 1-MONOOXYGENASE"/>
    <property type="match status" value="1"/>
</dbReference>
<dbReference type="Gene3D" id="3.50.50.60">
    <property type="entry name" value="FAD/NAD(P)-binding domain"/>
    <property type="match status" value="1"/>
</dbReference>
<keyword evidence="1" id="KW-0560">Oxidoreductase</keyword>
<protein>
    <submittedName>
        <fullName evidence="4">Flavin-dependent oxidoreductase</fullName>
    </submittedName>
</protein>
<comment type="caution">
    <text evidence="4">The sequence shown here is derived from an EMBL/GenBank/DDBJ whole genome shotgun (WGS) entry which is preliminary data.</text>
</comment>
<evidence type="ECO:0000256" key="1">
    <source>
        <dbReference type="ARBA" id="ARBA00023002"/>
    </source>
</evidence>
<accession>A0A919GCT1</accession>
<dbReference type="Gene3D" id="3.30.9.30">
    <property type="match status" value="1"/>
</dbReference>
<keyword evidence="2" id="KW-0503">Monooxygenase</keyword>